<proteinExistence type="predicted"/>
<dbReference type="EMBL" id="CP003470">
    <property type="protein sequence ID" value="AGG88184.1"/>
    <property type="molecule type" value="Genomic_DNA"/>
</dbReference>
<evidence type="ECO:0000313" key="2">
    <source>
        <dbReference type="Proteomes" id="UP000011859"/>
    </source>
</evidence>
<keyword evidence="2" id="KW-1185">Reference proteome</keyword>
<reference evidence="1 2" key="1">
    <citation type="submission" date="2012-04" db="EMBL/GenBank/DDBJ databases">
        <title>Complete genome of Rhodanobacter sp. 2APBS1.</title>
        <authorList>
            <consortium name="US DOE Joint Genome Institute"/>
            <person name="Huntemann M."/>
            <person name="Wei C.-L."/>
            <person name="Han J."/>
            <person name="Detter J.C."/>
            <person name="Han C."/>
            <person name="Tapia R."/>
            <person name="Munk A.C.C."/>
            <person name="Chen A."/>
            <person name="Krypides N."/>
            <person name="Mavromatis K."/>
            <person name="Markowitz V."/>
            <person name="Szeto E."/>
            <person name="Ivanova N."/>
            <person name="Mikhailova N."/>
            <person name="Ovchinnikova G."/>
            <person name="Pagani I."/>
            <person name="Pati A."/>
            <person name="Goodwin L."/>
            <person name="Peters L."/>
            <person name="Pitluck S."/>
            <person name="Woyke T."/>
            <person name="Prakash O."/>
            <person name="Elkins J."/>
            <person name="Brown S."/>
            <person name="Palumbo A."/>
            <person name="Hemme C."/>
            <person name="Zhou J."/>
            <person name="Watson D."/>
            <person name="Jardine P."/>
            <person name="Kostka J."/>
            <person name="Green S."/>
        </authorList>
    </citation>
    <scope>NUCLEOTIDE SEQUENCE [LARGE SCALE GENOMIC DNA]</scope>
    <source>
        <strain evidence="1 2">2APBS1</strain>
    </source>
</reference>
<gene>
    <name evidence="1" type="ORF">R2APBS1_1028</name>
</gene>
<dbReference type="Proteomes" id="UP000011859">
    <property type="component" value="Chromosome"/>
</dbReference>
<dbReference type="RefSeq" id="WP_015447101.1">
    <property type="nucleotide sequence ID" value="NC_020541.1"/>
</dbReference>
<dbReference type="HOGENOM" id="CLU_2809591_0_0_6"/>
<dbReference type="KEGG" id="rhd:R2APBS1_1028"/>
<dbReference type="GeneID" id="72426015"/>
<organism evidence="1 2">
    <name type="scientific">Rhodanobacter denitrificans</name>
    <dbReference type="NCBI Taxonomy" id="666685"/>
    <lineage>
        <taxon>Bacteria</taxon>
        <taxon>Pseudomonadati</taxon>
        <taxon>Pseudomonadota</taxon>
        <taxon>Gammaproteobacteria</taxon>
        <taxon>Lysobacterales</taxon>
        <taxon>Rhodanobacteraceae</taxon>
        <taxon>Rhodanobacter</taxon>
    </lineage>
</organism>
<dbReference type="STRING" id="666685.R2APBS1_1028"/>
<dbReference type="OrthoDB" id="5959331at2"/>
<protein>
    <submittedName>
        <fullName evidence="1">Uncharacterized protein</fullName>
    </submittedName>
</protein>
<dbReference type="AlphaFoldDB" id="M4NC40"/>
<evidence type="ECO:0000313" key="1">
    <source>
        <dbReference type="EMBL" id="AGG88184.1"/>
    </source>
</evidence>
<name>M4NC40_9GAMM</name>
<sequence precursor="true">MMPPSIRPSVPPMPASMAVPESVHLAPDGVDEALPLHADYNLRPLAVNSLEHYVLPAGEDGERFRVR</sequence>
<accession>M4NC40</accession>